<evidence type="ECO:0000256" key="1">
    <source>
        <dbReference type="SAM" id="Phobius"/>
    </source>
</evidence>
<evidence type="ECO:0000313" key="3">
    <source>
        <dbReference type="EMBL" id="OAK57757.1"/>
    </source>
</evidence>
<dbReference type="RefSeq" id="WP_267898715.1">
    <property type="nucleotide sequence ID" value="NZ_LVHG01000089.1"/>
</dbReference>
<dbReference type="Pfam" id="PF22150">
    <property type="entry name" value="Tt1218-like"/>
    <property type="match status" value="1"/>
</dbReference>
<dbReference type="Pfam" id="PF07963">
    <property type="entry name" value="N_methyl"/>
    <property type="match status" value="1"/>
</dbReference>
<keyword evidence="1" id="KW-1133">Transmembrane helix</keyword>
<evidence type="ECO:0000259" key="2">
    <source>
        <dbReference type="Pfam" id="PF22150"/>
    </source>
</evidence>
<comment type="caution">
    <text evidence="3">The sequence shown here is derived from an EMBL/GenBank/DDBJ whole genome shotgun (WGS) entry which is preliminary data.</text>
</comment>
<keyword evidence="1" id="KW-0812">Transmembrane</keyword>
<feature type="transmembrane region" description="Helical" evidence="1">
    <location>
        <begin position="21"/>
        <end position="41"/>
    </location>
</feature>
<gene>
    <name evidence="3" type="ORF">A3K87_30065</name>
</gene>
<dbReference type="InterPro" id="IPR054402">
    <property type="entry name" value="Tt1218-like_dom"/>
</dbReference>
<dbReference type="AlphaFoldDB" id="A0AA91DIY4"/>
<protein>
    <submittedName>
        <fullName evidence="3">Type IV pilus modification protein PilV</fullName>
    </submittedName>
</protein>
<name>A0AA91DIY4_VARPD</name>
<accession>A0AA91DIY4</accession>
<proteinExistence type="predicted"/>
<feature type="domain" description="Type IV pilin Tt1218-like" evidence="2">
    <location>
        <begin position="41"/>
        <end position="117"/>
    </location>
</feature>
<dbReference type="Proteomes" id="UP000077852">
    <property type="component" value="Unassembled WGS sequence"/>
</dbReference>
<evidence type="ECO:0000313" key="4">
    <source>
        <dbReference type="Proteomes" id="UP000077852"/>
    </source>
</evidence>
<dbReference type="InterPro" id="IPR013362">
    <property type="entry name" value="Pilus_4_PilV"/>
</dbReference>
<dbReference type="InterPro" id="IPR012902">
    <property type="entry name" value="N_methyl_site"/>
</dbReference>
<keyword evidence="1" id="KW-0472">Membrane</keyword>
<dbReference type="NCBIfam" id="TIGR02523">
    <property type="entry name" value="type_IV_pilV"/>
    <property type="match status" value="1"/>
</dbReference>
<organism evidence="3 4">
    <name type="scientific">Variovorax paradoxus</name>
    <dbReference type="NCBI Taxonomy" id="34073"/>
    <lineage>
        <taxon>Bacteria</taxon>
        <taxon>Pseudomonadati</taxon>
        <taxon>Pseudomonadota</taxon>
        <taxon>Betaproteobacteria</taxon>
        <taxon>Burkholderiales</taxon>
        <taxon>Comamonadaceae</taxon>
        <taxon>Variovorax</taxon>
    </lineage>
</organism>
<sequence length="183" mass="19157">MLSAPTRKPHGQGLRQAGFSMIEVMVAVVVLSFGLLVLAGFQLRVLSESAGASNRSIVVRLAGDIADRIRANRFPGAVADSPYVTDWSPADPTGPEPSCVGAGAHCSATQLAADDLWRWKRAAADALPGGLADIQSKATAGGLLFVHIAWDEPAVANPIAPDPEWNCPERKACIELVVAAPQP</sequence>
<dbReference type="NCBIfam" id="TIGR02532">
    <property type="entry name" value="IV_pilin_GFxxxE"/>
    <property type="match status" value="1"/>
</dbReference>
<reference evidence="3 4" key="1">
    <citation type="submission" date="2016-03" db="EMBL/GenBank/DDBJ databases">
        <title>Genome sequence of Variovorax paradoxus KB5.</title>
        <authorList>
            <person name="Jeong H."/>
            <person name="Hong C.E."/>
            <person name="Jo S.H."/>
            <person name="Park J.M."/>
        </authorList>
    </citation>
    <scope>NUCLEOTIDE SEQUENCE [LARGE SCALE GENOMIC DNA]</scope>
    <source>
        <strain evidence="3 4">KB5</strain>
    </source>
</reference>
<dbReference type="EMBL" id="LVHG01000089">
    <property type="protein sequence ID" value="OAK57757.1"/>
    <property type="molecule type" value="Genomic_DNA"/>
</dbReference>